<dbReference type="GO" id="GO:0008194">
    <property type="term" value="F:UDP-glycosyltransferase activity"/>
    <property type="evidence" value="ECO:0007669"/>
    <property type="project" value="InterPro"/>
</dbReference>
<proteinExistence type="predicted"/>
<evidence type="ECO:0000313" key="3">
    <source>
        <dbReference type="EMBL" id="GMS86611.1"/>
    </source>
</evidence>
<dbReference type="EMBL" id="BTSX01000002">
    <property type="protein sequence ID" value="GMS86611.1"/>
    <property type="molecule type" value="Genomic_DNA"/>
</dbReference>
<dbReference type="Proteomes" id="UP001432027">
    <property type="component" value="Unassembled WGS sequence"/>
</dbReference>
<evidence type="ECO:0000256" key="1">
    <source>
        <dbReference type="ARBA" id="ARBA00022679"/>
    </source>
</evidence>
<gene>
    <name evidence="3" type="ORF">PENTCL1PPCAC_8786</name>
</gene>
<comment type="caution">
    <text evidence="3">The sequence shown here is derived from an EMBL/GenBank/DDBJ whole genome shotgun (WGS) entry which is preliminary data.</text>
</comment>
<feature type="signal peptide" evidence="2">
    <location>
        <begin position="1"/>
        <end position="19"/>
    </location>
</feature>
<organism evidence="3 4">
    <name type="scientific">Pristionchus entomophagus</name>
    <dbReference type="NCBI Taxonomy" id="358040"/>
    <lineage>
        <taxon>Eukaryota</taxon>
        <taxon>Metazoa</taxon>
        <taxon>Ecdysozoa</taxon>
        <taxon>Nematoda</taxon>
        <taxon>Chromadorea</taxon>
        <taxon>Rhabditida</taxon>
        <taxon>Rhabditina</taxon>
        <taxon>Diplogasteromorpha</taxon>
        <taxon>Diplogasteroidea</taxon>
        <taxon>Neodiplogasteridae</taxon>
        <taxon>Pristionchus</taxon>
    </lineage>
</organism>
<sequence>FRMRSVFVVVFVLTAAATAVESTGTRAVATSSEDAVEIIAEQAKDDKQRFKIAIFAPYMANSQVLWNKRVAEELMKAGHDVTIYGMYIFEVLNLKLDIDPKIRVVPVNGSTGVDGDALLAAQGRSAFNDDIPMWHPNSSMKAMRRFGDVLWRSCGEFIKNKEFLAHVESSNYDIAFTHM</sequence>
<evidence type="ECO:0000313" key="4">
    <source>
        <dbReference type="Proteomes" id="UP001432027"/>
    </source>
</evidence>
<protein>
    <recommendedName>
        <fullName evidence="5">Glucuronosyltransferase</fullName>
    </recommendedName>
</protein>
<evidence type="ECO:0000256" key="2">
    <source>
        <dbReference type="SAM" id="SignalP"/>
    </source>
</evidence>
<reference evidence="3" key="1">
    <citation type="submission" date="2023-10" db="EMBL/GenBank/DDBJ databases">
        <title>Genome assembly of Pristionchus species.</title>
        <authorList>
            <person name="Yoshida K."/>
            <person name="Sommer R.J."/>
        </authorList>
    </citation>
    <scope>NUCLEOTIDE SEQUENCE</scope>
    <source>
        <strain evidence="3">RS0144</strain>
    </source>
</reference>
<dbReference type="SUPFAM" id="SSF53756">
    <property type="entry name" value="UDP-Glycosyltransferase/glycogen phosphorylase"/>
    <property type="match status" value="1"/>
</dbReference>
<keyword evidence="2" id="KW-0732">Signal</keyword>
<evidence type="ECO:0008006" key="5">
    <source>
        <dbReference type="Google" id="ProtNLM"/>
    </source>
</evidence>
<keyword evidence="1" id="KW-0808">Transferase</keyword>
<feature type="non-terminal residue" evidence="3">
    <location>
        <position position="179"/>
    </location>
</feature>
<dbReference type="InterPro" id="IPR002213">
    <property type="entry name" value="UDP_glucos_trans"/>
</dbReference>
<feature type="chain" id="PRO_5043327452" description="Glucuronosyltransferase" evidence="2">
    <location>
        <begin position="20"/>
        <end position="179"/>
    </location>
</feature>
<dbReference type="Pfam" id="PF00201">
    <property type="entry name" value="UDPGT"/>
    <property type="match status" value="1"/>
</dbReference>
<keyword evidence="4" id="KW-1185">Reference proteome</keyword>
<dbReference type="AlphaFoldDB" id="A0AAV5STZ8"/>
<name>A0AAV5STZ8_9BILA</name>
<accession>A0AAV5STZ8</accession>
<feature type="non-terminal residue" evidence="3">
    <location>
        <position position="1"/>
    </location>
</feature>